<feature type="compositionally biased region" description="Low complexity" evidence="8">
    <location>
        <begin position="130"/>
        <end position="144"/>
    </location>
</feature>
<dbReference type="CDD" id="cd00067">
    <property type="entry name" value="GAL4"/>
    <property type="match status" value="1"/>
</dbReference>
<dbReference type="PROSITE" id="PS50048">
    <property type="entry name" value="ZN2_CY6_FUNGAL_2"/>
    <property type="match status" value="1"/>
</dbReference>
<keyword evidence="7" id="KW-0539">Nucleus</keyword>
<sequence length="813" mass="88148">MSEARPSQKGSVLSNLENSAADAASPPATPPNQGRSTSPDDKMQIVDHKDTADLPSNNKDVEPEAKKRKRSQRACIRCRGQKLKCDGVFPCARCLKLKLVCKEPSEANSGTPTCHRVHPDDRDAQPNGGSLSSSASTRRQSQASMHLSVSGLPSHANVPPPYGSGLPDAAYVDRSRSANHTHTNTHHREAFGLAHASDHFVYSLPDAVRRIDSLERTVSRLVDKVEGHSSSLDPNTGSSLARPSSSRSGASPQKPERKRPRADSPDDSDAEVDELQDGASEASVPLRALSQSDRPASRDALSTADERSAPTRVSTHAIAPVSAAAAATARSNHTGARIKPPNHPIEAGFITLEMAQMLLEVFLTYCHVFAPFLELDVKTTAASLAASEPFLLSVLVTIGALYQDSHAKSDASVRSEIHAGLANLALDQLGAQLCSSEPTIGSVQAILLIAYWPQAFPGLPDEKLLSSHASNLLQSVARNTQLAALDGDRSALVLSQSLSSVWTSLKAFESLAAIDSGKGMDLTDHDLLLSKAPRPPRSSIPTPYLVRAVPVLKELQMWLAEMSSNSPLPLAELPPPTVRSNLTHDWDRFKYLQSQLFDLEKRWLASETDCSRLERIVGLVDRWTLQIYLAAVALKSGELGRPKAGNGYDVRYEEESARFVAAYRHDMRQACQVLMDIFTDPEISGALLYAPGYLLRRFGQAAAASAQLVDFHDAEQTRSAQELIYLCSKRFDQLDQIDRSTFAVHLSWFVKASYEKVGGRSLSNERDAPLEATPPSTVSPFEKRRWLGADVFSIFFGVGLMMDTAAGIGGSAF</sequence>
<dbReference type="CDD" id="cd12148">
    <property type="entry name" value="fungal_TF_MHR"/>
    <property type="match status" value="1"/>
</dbReference>
<evidence type="ECO:0000256" key="6">
    <source>
        <dbReference type="ARBA" id="ARBA00023163"/>
    </source>
</evidence>
<dbReference type="Gene3D" id="4.10.240.10">
    <property type="entry name" value="Zn(2)-C6 fungal-type DNA-binding domain"/>
    <property type="match status" value="1"/>
</dbReference>
<dbReference type="EMBL" id="LT795070">
    <property type="protein sequence ID" value="SJX65497.1"/>
    <property type="molecule type" value="Genomic_DNA"/>
</dbReference>
<dbReference type="GO" id="GO:0008270">
    <property type="term" value="F:zinc ion binding"/>
    <property type="evidence" value="ECO:0007669"/>
    <property type="project" value="InterPro"/>
</dbReference>
<evidence type="ECO:0000256" key="4">
    <source>
        <dbReference type="ARBA" id="ARBA00023015"/>
    </source>
</evidence>
<keyword evidence="3" id="KW-0862">Zinc</keyword>
<evidence type="ECO:0000259" key="9">
    <source>
        <dbReference type="PROSITE" id="PS50048"/>
    </source>
</evidence>
<proteinExistence type="predicted"/>
<dbReference type="GO" id="GO:0000976">
    <property type="term" value="F:transcription cis-regulatory region binding"/>
    <property type="evidence" value="ECO:0007669"/>
    <property type="project" value="TreeGrafter"/>
</dbReference>
<reference evidence="10 11" key="1">
    <citation type="submission" date="2017-02" db="EMBL/GenBank/DDBJ databases">
        <authorList>
            <person name="Peterson S.W."/>
        </authorList>
    </citation>
    <scope>NUCLEOTIDE SEQUENCE [LARGE SCALE GENOMIC DNA]</scope>
    <source>
        <strain evidence="10 11">SRS1_H2-8</strain>
    </source>
</reference>
<evidence type="ECO:0000256" key="3">
    <source>
        <dbReference type="ARBA" id="ARBA00022833"/>
    </source>
</evidence>
<dbReference type="InterPro" id="IPR001138">
    <property type="entry name" value="Zn2Cys6_DnaBD"/>
</dbReference>
<evidence type="ECO:0000256" key="1">
    <source>
        <dbReference type="ARBA" id="ARBA00004123"/>
    </source>
</evidence>
<name>A0A2N8UKQ6_9BASI</name>
<dbReference type="Proteomes" id="UP000239563">
    <property type="component" value="Chromosome XVII"/>
</dbReference>
<gene>
    <name evidence="10" type="ORF">SRS1_15767</name>
</gene>
<feature type="domain" description="Zn(2)-C6 fungal-type" evidence="9">
    <location>
        <begin position="74"/>
        <end position="101"/>
    </location>
</feature>
<dbReference type="GO" id="GO:0005634">
    <property type="term" value="C:nucleus"/>
    <property type="evidence" value="ECO:0007669"/>
    <property type="project" value="UniProtKB-SubCell"/>
</dbReference>
<evidence type="ECO:0000256" key="8">
    <source>
        <dbReference type="SAM" id="MobiDB-lite"/>
    </source>
</evidence>
<feature type="compositionally biased region" description="Basic and acidic residues" evidence="8">
    <location>
        <begin position="38"/>
        <end position="52"/>
    </location>
</feature>
<dbReference type="PANTHER" id="PTHR31845:SF34">
    <property type="entry name" value="TRANSCRIPTIONAL ACTIVATOR OF PROTEASES PRTT"/>
    <property type="match status" value="1"/>
</dbReference>
<feature type="compositionally biased region" description="Low complexity" evidence="8">
    <location>
        <begin position="237"/>
        <end position="252"/>
    </location>
</feature>
<comment type="subcellular location">
    <subcellularLocation>
        <location evidence="1">Nucleus</location>
    </subcellularLocation>
</comment>
<keyword evidence="5" id="KW-0238">DNA-binding</keyword>
<feature type="compositionally biased region" description="Polar residues" evidence="8">
    <location>
        <begin position="8"/>
        <end position="18"/>
    </location>
</feature>
<feature type="region of interest" description="Disordered" evidence="8">
    <location>
        <begin position="105"/>
        <end position="170"/>
    </location>
</feature>
<evidence type="ECO:0000313" key="11">
    <source>
        <dbReference type="Proteomes" id="UP000239563"/>
    </source>
</evidence>
<dbReference type="AlphaFoldDB" id="A0A2N8UKQ6"/>
<keyword evidence="2" id="KW-0479">Metal-binding</keyword>
<dbReference type="InterPro" id="IPR036864">
    <property type="entry name" value="Zn2-C6_fun-type_DNA-bd_sf"/>
</dbReference>
<dbReference type="Pfam" id="PF00172">
    <property type="entry name" value="Zn_clus"/>
    <property type="match status" value="1"/>
</dbReference>
<keyword evidence="4" id="KW-0805">Transcription regulation</keyword>
<dbReference type="SMART" id="SM00066">
    <property type="entry name" value="GAL4"/>
    <property type="match status" value="1"/>
</dbReference>
<evidence type="ECO:0000256" key="2">
    <source>
        <dbReference type="ARBA" id="ARBA00022723"/>
    </source>
</evidence>
<keyword evidence="6" id="KW-0804">Transcription</keyword>
<feature type="region of interest" description="Disordered" evidence="8">
    <location>
        <begin position="225"/>
        <end position="319"/>
    </location>
</feature>
<feature type="region of interest" description="Disordered" evidence="8">
    <location>
        <begin position="1"/>
        <end position="74"/>
    </location>
</feature>
<accession>A0A2N8UKQ6</accession>
<protein>
    <recommendedName>
        <fullName evidence="9">Zn(2)-C6 fungal-type domain-containing protein</fullName>
    </recommendedName>
</protein>
<dbReference type="PROSITE" id="PS00463">
    <property type="entry name" value="ZN2_CY6_FUNGAL_1"/>
    <property type="match status" value="1"/>
</dbReference>
<evidence type="ECO:0000256" key="7">
    <source>
        <dbReference type="ARBA" id="ARBA00023242"/>
    </source>
</evidence>
<evidence type="ECO:0000256" key="5">
    <source>
        <dbReference type="ARBA" id="ARBA00023125"/>
    </source>
</evidence>
<evidence type="ECO:0000313" key="10">
    <source>
        <dbReference type="EMBL" id="SJX65497.1"/>
    </source>
</evidence>
<feature type="compositionally biased region" description="Acidic residues" evidence="8">
    <location>
        <begin position="265"/>
        <end position="276"/>
    </location>
</feature>
<dbReference type="GO" id="GO:0000981">
    <property type="term" value="F:DNA-binding transcription factor activity, RNA polymerase II-specific"/>
    <property type="evidence" value="ECO:0007669"/>
    <property type="project" value="InterPro"/>
</dbReference>
<dbReference type="InterPro" id="IPR051089">
    <property type="entry name" value="prtT"/>
</dbReference>
<dbReference type="SUPFAM" id="SSF57701">
    <property type="entry name" value="Zn2/Cys6 DNA-binding domain"/>
    <property type="match status" value="1"/>
</dbReference>
<organism evidence="10 11">
    <name type="scientific">Sporisorium reilianum f. sp. reilianum</name>
    <dbReference type="NCBI Taxonomy" id="72559"/>
    <lineage>
        <taxon>Eukaryota</taxon>
        <taxon>Fungi</taxon>
        <taxon>Dikarya</taxon>
        <taxon>Basidiomycota</taxon>
        <taxon>Ustilaginomycotina</taxon>
        <taxon>Ustilaginomycetes</taxon>
        <taxon>Ustilaginales</taxon>
        <taxon>Ustilaginaceae</taxon>
        <taxon>Sporisorium</taxon>
    </lineage>
</organism>
<dbReference type="PANTHER" id="PTHR31845">
    <property type="entry name" value="FINGER DOMAIN PROTEIN, PUTATIVE-RELATED"/>
    <property type="match status" value="1"/>
</dbReference>